<keyword evidence="2 6" id="KW-0808">Transferase</keyword>
<dbReference type="Gramene" id="KZN07652">
    <property type="protein sequence ID" value="KZN07652"/>
    <property type="gene ID" value="DCAR_008489"/>
</dbReference>
<name>A0A166FDI1_DAUCS</name>
<comment type="caution">
    <text evidence="9">The sequence shown here is derived from an EMBL/GenBank/DDBJ whole genome shotgun (WGS) entry which is preliminary data.</text>
</comment>
<reference evidence="9" key="1">
    <citation type="journal article" date="2016" name="Nat. Genet.">
        <title>A high-quality carrot genome assembly provides new insights into carotenoid accumulation and asterid genome evolution.</title>
        <authorList>
            <person name="Iorizzo M."/>
            <person name="Ellison S."/>
            <person name="Senalik D."/>
            <person name="Zeng P."/>
            <person name="Satapoomin P."/>
            <person name="Huang J."/>
            <person name="Bowman M."/>
            <person name="Iovene M."/>
            <person name="Sanseverino W."/>
            <person name="Cavagnaro P."/>
            <person name="Yildiz M."/>
            <person name="Macko-Podgorni A."/>
            <person name="Moranska E."/>
            <person name="Grzebelus E."/>
            <person name="Grzebelus D."/>
            <person name="Ashrafi H."/>
            <person name="Zheng Z."/>
            <person name="Cheng S."/>
            <person name="Spooner D."/>
            <person name="Van Deynze A."/>
            <person name="Simon P."/>
        </authorList>
    </citation>
    <scope>NUCLEOTIDE SEQUENCE [LARGE SCALE GENOMIC DNA]</scope>
    <source>
        <tissue evidence="9">Leaf</tissue>
    </source>
</reference>
<evidence type="ECO:0000259" key="8">
    <source>
        <dbReference type="SMART" id="SM01083"/>
    </source>
</evidence>
<organism evidence="9">
    <name type="scientific">Daucus carota subsp. sativus</name>
    <name type="common">Carrot</name>
    <dbReference type="NCBI Taxonomy" id="79200"/>
    <lineage>
        <taxon>Eukaryota</taxon>
        <taxon>Viridiplantae</taxon>
        <taxon>Streptophyta</taxon>
        <taxon>Embryophyta</taxon>
        <taxon>Tracheophyta</taxon>
        <taxon>Spermatophyta</taxon>
        <taxon>Magnoliopsida</taxon>
        <taxon>eudicotyledons</taxon>
        <taxon>Gunneridae</taxon>
        <taxon>Pentapetalae</taxon>
        <taxon>asterids</taxon>
        <taxon>campanulids</taxon>
        <taxon>Apiales</taxon>
        <taxon>Apiaceae</taxon>
        <taxon>Apioideae</taxon>
        <taxon>Scandiceae</taxon>
        <taxon>Daucinae</taxon>
        <taxon>Daucus</taxon>
        <taxon>Daucus sect. Daucus</taxon>
    </lineage>
</organism>
<dbReference type="STRING" id="79200.A0A166FDI1"/>
<dbReference type="Gene3D" id="2.70.160.11">
    <property type="entry name" value="Hnrnp arginine n-methyltransferase1"/>
    <property type="match status" value="2"/>
</dbReference>
<dbReference type="GO" id="GO:0016274">
    <property type="term" value="F:protein-arginine N-methyltransferase activity"/>
    <property type="evidence" value="ECO:0007669"/>
    <property type="project" value="InterPro"/>
</dbReference>
<dbReference type="FunFam" id="3.40.50.150:FF:000167">
    <property type="entry name" value="Protein arginine N-methyltransferase"/>
    <property type="match status" value="1"/>
</dbReference>
<dbReference type="InterPro" id="IPR029063">
    <property type="entry name" value="SAM-dependent_MTases_sf"/>
</dbReference>
<protein>
    <recommendedName>
        <fullName evidence="8">CBF1-interacting co-repressor CIR N-terminal domain-containing protein</fullName>
    </recommendedName>
</protein>
<feature type="compositionally biased region" description="Basic and acidic residues" evidence="7">
    <location>
        <begin position="68"/>
        <end position="90"/>
    </location>
</feature>
<dbReference type="FunFam" id="2.70.160.11:FF:000013">
    <property type="entry name" value="Protein arginine N-methyltransferase 1.6"/>
    <property type="match status" value="1"/>
</dbReference>
<feature type="compositionally biased region" description="Basic and acidic residues" evidence="7">
    <location>
        <begin position="169"/>
        <end position="183"/>
    </location>
</feature>
<keyword evidence="4" id="KW-0677">Repeat</keyword>
<feature type="region of interest" description="Disordered" evidence="7">
    <location>
        <begin position="169"/>
        <end position="225"/>
    </location>
</feature>
<evidence type="ECO:0000256" key="5">
    <source>
        <dbReference type="ARBA" id="ARBA00054608"/>
    </source>
</evidence>
<dbReference type="Pfam" id="PF22528">
    <property type="entry name" value="PRMT_C"/>
    <property type="match status" value="1"/>
</dbReference>
<dbReference type="InterPro" id="IPR019339">
    <property type="entry name" value="CIR_N_dom"/>
</dbReference>
<dbReference type="InterPro" id="IPR025799">
    <property type="entry name" value="Arg_MeTrfase"/>
</dbReference>
<evidence type="ECO:0000256" key="4">
    <source>
        <dbReference type="ARBA" id="ARBA00022737"/>
    </source>
</evidence>
<dbReference type="PANTHER" id="PTHR11006">
    <property type="entry name" value="PROTEIN ARGININE N-METHYLTRANSFERASE"/>
    <property type="match status" value="1"/>
</dbReference>
<feature type="compositionally biased region" description="Basic and acidic residues" evidence="7">
    <location>
        <begin position="28"/>
        <end position="57"/>
    </location>
</feature>
<evidence type="ECO:0000256" key="6">
    <source>
        <dbReference type="PROSITE-ProRule" id="PRU01015"/>
    </source>
</evidence>
<comment type="function">
    <text evidence="5">Arginine methyltransferase that can both catalyze the formation of omega-N monomethylarginine (MMA) and symmetrical dimethylarginine (sDMA).</text>
</comment>
<feature type="domain" description="CBF1-interacting co-repressor CIR N-terminal" evidence="8">
    <location>
        <begin position="14"/>
        <end position="50"/>
    </location>
</feature>
<dbReference type="SUPFAM" id="SSF53335">
    <property type="entry name" value="S-adenosyl-L-methionine-dependent methyltransferases"/>
    <property type="match status" value="2"/>
</dbReference>
<dbReference type="GO" id="GO:0032259">
    <property type="term" value="P:methylation"/>
    <property type="evidence" value="ECO:0007669"/>
    <property type="project" value="UniProtKB-KW"/>
</dbReference>
<gene>
    <name evidence="9" type="ORF">DCAR_008489</name>
</gene>
<dbReference type="PANTHER" id="PTHR11006:SF4">
    <property type="entry name" value="PROTEIN ARGININE N-METHYLTRANSFERASE 7"/>
    <property type="match status" value="1"/>
</dbReference>
<dbReference type="AlphaFoldDB" id="A0A166FDI1"/>
<accession>A0A166FDI1</accession>
<proteinExistence type="predicted"/>
<evidence type="ECO:0000256" key="7">
    <source>
        <dbReference type="SAM" id="MobiDB-lite"/>
    </source>
</evidence>
<feature type="compositionally biased region" description="Basic and acidic residues" evidence="7">
    <location>
        <begin position="190"/>
        <end position="211"/>
    </location>
</feature>
<evidence type="ECO:0000256" key="1">
    <source>
        <dbReference type="ARBA" id="ARBA00022603"/>
    </source>
</evidence>
<dbReference type="SMART" id="SM01083">
    <property type="entry name" value="Cir_N"/>
    <property type="match status" value="1"/>
</dbReference>
<sequence>MGGHGGLNILPQKRWNVYNFDNREKVRKDEEAAAKEEQLKREQSRKRDTELRLEQLRQARGVASSSKTESKNELNIESPEKSETEKPKNEHINLFEGIKIFDPIDAGIKSFDDDKRGRFKQLKREAKKMRKEAEERVVDPEDAKYKLGYGLVGKGVELPWYMSKKARIERSDEEGKEKGEGSKKSGGGKKTIEELREERLERERRERERVKALLSGKGPRDGPDYKDRYYTKRSMICVQLLDEHKAIMEKISKQSLLHVASLSLPSFQVIVITGSFGCGYCRQRVSQIISKINGLKEYTVDVQNKQVIARGDVKLYTANHRYLMMKKKKIKFKMKKKHLIINFFRTAWIYKLDEPMSRYFLRNILVFSNTTTSNTHFVTRTMSSIPTPSHRQFQLRVDPLTGNSEWVVIEEQESQVDMFTEPLLATTSYLDMLNDSPRNRAYCDAINKTVTKPCHVLDIGAGTGLLSMMAARAMSSSNDATCSTSKGMVTACESYLPMVKLMRKVLRANGMERKVRIINKRSDEVEVGVDIASRADVLVSEILDSEFLGEGLIPTLQHAHDKLLVDNPETVPYHATTYGQLVECKHFWRLHDLVNTEANVSDGIHLVPTGFEKSLYVKPHQLAMHCDALKEEMELLSEPFKIFEFDFSKRPDSYGEAELHVKATKDGTIHAVVSWWVLQLDREGSIFYSTAPKWISCPSDMNGSLVPGAREWCDHWKQCVWFTPEKGLRVCTDEAVQLRAIHTDTSISYDFGTQSCLKEVGYQQCAARIQKSQIALPPERMAIYGDNSWRCSFIKVLSNALRKKISSICVVADDSIFLTVAIAHLSDTSNVLSFLPGLREQGARYLEDVSVANGYSMDRVAVLNKQSQLTLHDTHERLVDLFIGEPFYYGGDNMLPWHNLRFWSERTKFNSILSEDVLIMPCKGILRACAMSLPDLWRSRRSLKEIVGFDHSVVNATLGACGDLPASEESPFLPFTIWQCGDVKRLSEVFTVMEFDFMKPIHPCSGTVEAKFTVSGICHGFVLWIDWVLDAENSVVIPTGPDQRYWKQGVKLLSVPVEVEKQGSGADKCCLTIISTSFDPISGEMELKHIFS</sequence>
<dbReference type="FunFam" id="3.40.50.150:FF:000070">
    <property type="entry name" value="Protein arginine N-methyltransferase 7"/>
    <property type="match status" value="1"/>
</dbReference>
<evidence type="ECO:0000256" key="3">
    <source>
        <dbReference type="ARBA" id="ARBA00022691"/>
    </source>
</evidence>
<dbReference type="FunFam" id="2.70.160.11:FF:000017">
    <property type="entry name" value="Protein arginine N-methyltransferase 1.6"/>
    <property type="match status" value="1"/>
</dbReference>
<dbReference type="PROSITE" id="PS51678">
    <property type="entry name" value="SAM_MT_PRMT"/>
    <property type="match status" value="2"/>
</dbReference>
<dbReference type="EMBL" id="LNRQ01000002">
    <property type="protein sequence ID" value="KZN07652.1"/>
    <property type="molecule type" value="Genomic_DNA"/>
</dbReference>
<feature type="region of interest" description="Disordered" evidence="7">
    <location>
        <begin position="28"/>
        <end position="90"/>
    </location>
</feature>
<dbReference type="Gene3D" id="3.40.50.150">
    <property type="entry name" value="Vaccinia Virus protein VP39"/>
    <property type="match status" value="2"/>
</dbReference>
<dbReference type="InterPro" id="IPR055135">
    <property type="entry name" value="PRMT_dom"/>
</dbReference>
<keyword evidence="3 6" id="KW-0949">S-adenosyl-L-methionine</keyword>
<dbReference type="GO" id="GO:0042054">
    <property type="term" value="F:histone methyltransferase activity"/>
    <property type="evidence" value="ECO:0007669"/>
    <property type="project" value="TreeGrafter"/>
</dbReference>
<evidence type="ECO:0000313" key="9">
    <source>
        <dbReference type="EMBL" id="KZN07652.1"/>
    </source>
</evidence>
<keyword evidence="1 6" id="KW-0489">Methyltransferase</keyword>
<evidence type="ECO:0000256" key="2">
    <source>
        <dbReference type="ARBA" id="ARBA00022679"/>
    </source>
</evidence>